<name>A0A218WLZ0_PUNGR</name>
<keyword evidence="5" id="KW-1185">Reference proteome</keyword>
<protein>
    <submittedName>
        <fullName evidence="2">Uncharacterized protein</fullName>
    </submittedName>
</protein>
<dbReference type="EMBL" id="PGOL01001843">
    <property type="protein sequence ID" value="PKI53690.1"/>
    <property type="molecule type" value="Genomic_DNA"/>
</dbReference>
<proteinExistence type="predicted"/>
<comment type="caution">
    <text evidence="2">The sequence shown here is derived from an EMBL/GenBank/DDBJ whole genome shotgun (WGS) entry which is preliminary data.</text>
</comment>
<gene>
    <name evidence="2" type="ORF">CDL15_Pgr026755</name>
    <name evidence="3" type="ORF">CRG98_025931</name>
</gene>
<sequence length="84" mass="9367">MRMELGLRPSVGDPNPPLRSHAPTEDADDHGGGVDAVDWWPLPPNRSRSRTRDPNRFGGKTPIDDSDPTLKVSGILCECMRCRW</sequence>
<evidence type="ECO:0000313" key="5">
    <source>
        <dbReference type="Proteomes" id="UP000233551"/>
    </source>
</evidence>
<dbReference type="Proteomes" id="UP000197138">
    <property type="component" value="Unassembled WGS sequence"/>
</dbReference>
<dbReference type="Proteomes" id="UP000233551">
    <property type="component" value="Unassembled WGS sequence"/>
</dbReference>
<organism evidence="2 4">
    <name type="scientific">Punica granatum</name>
    <name type="common">Pomegranate</name>
    <dbReference type="NCBI Taxonomy" id="22663"/>
    <lineage>
        <taxon>Eukaryota</taxon>
        <taxon>Viridiplantae</taxon>
        <taxon>Streptophyta</taxon>
        <taxon>Embryophyta</taxon>
        <taxon>Tracheophyta</taxon>
        <taxon>Spermatophyta</taxon>
        <taxon>Magnoliopsida</taxon>
        <taxon>eudicotyledons</taxon>
        <taxon>Gunneridae</taxon>
        <taxon>Pentapetalae</taxon>
        <taxon>rosids</taxon>
        <taxon>malvids</taxon>
        <taxon>Myrtales</taxon>
        <taxon>Lythraceae</taxon>
        <taxon>Punica</taxon>
    </lineage>
</organism>
<evidence type="ECO:0000313" key="2">
    <source>
        <dbReference type="EMBL" id="OWM73656.1"/>
    </source>
</evidence>
<reference evidence="2" key="2">
    <citation type="submission" date="2017-06" db="EMBL/GenBank/DDBJ databases">
        <title>The pomegranate genome and the genomics of punicalagin biosynthesis.</title>
        <authorList>
            <person name="Xu C."/>
        </authorList>
    </citation>
    <scope>NUCLEOTIDE SEQUENCE [LARGE SCALE GENOMIC DNA]</scope>
    <source>
        <tissue evidence="2">Fresh leaf</tissue>
    </source>
</reference>
<evidence type="ECO:0000313" key="4">
    <source>
        <dbReference type="Proteomes" id="UP000197138"/>
    </source>
</evidence>
<accession>A0A218WLZ0</accession>
<reference evidence="4" key="1">
    <citation type="journal article" date="2017" name="Plant J.">
        <title>The pomegranate (Punica granatum L.) genome and the genomics of punicalagin biosynthesis.</title>
        <authorList>
            <person name="Qin G."/>
            <person name="Xu C."/>
            <person name="Ming R."/>
            <person name="Tang H."/>
            <person name="Guyot R."/>
            <person name="Kramer E.M."/>
            <person name="Hu Y."/>
            <person name="Yi X."/>
            <person name="Qi Y."/>
            <person name="Xu X."/>
            <person name="Gao Z."/>
            <person name="Pan H."/>
            <person name="Jian J."/>
            <person name="Tian Y."/>
            <person name="Yue Z."/>
            <person name="Xu Y."/>
        </authorList>
    </citation>
    <scope>NUCLEOTIDE SEQUENCE [LARGE SCALE GENOMIC DNA]</scope>
    <source>
        <strain evidence="4">cv. Dabenzi</strain>
    </source>
</reference>
<dbReference type="AlphaFoldDB" id="A0A218WLZ0"/>
<reference evidence="3 5" key="3">
    <citation type="submission" date="2017-11" db="EMBL/GenBank/DDBJ databases">
        <title>De-novo sequencing of pomegranate (Punica granatum L.) genome.</title>
        <authorList>
            <person name="Akparov Z."/>
            <person name="Amiraslanov A."/>
            <person name="Hajiyeva S."/>
            <person name="Abbasov M."/>
            <person name="Kaur K."/>
            <person name="Hamwieh A."/>
            <person name="Solovyev V."/>
            <person name="Salamov A."/>
            <person name="Braich B."/>
            <person name="Kosarev P."/>
            <person name="Mahmoud A."/>
            <person name="Hajiyev E."/>
            <person name="Babayeva S."/>
            <person name="Izzatullayeva V."/>
            <person name="Mammadov A."/>
            <person name="Mammadov A."/>
            <person name="Sharifova S."/>
            <person name="Ojaghi J."/>
            <person name="Eynullazada K."/>
            <person name="Bayramov B."/>
            <person name="Abdulazimova A."/>
            <person name="Shahmuradov I."/>
        </authorList>
    </citation>
    <scope>NUCLEOTIDE SEQUENCE [LARGE SCALE GENOMIC DNA]</scope>
    <source>
        <strain evidence="3">AG2017</strain>
        <strain evidence="5">cv. AG2017</strain>
        <tissue evidence="3">Leaf</tissue>
    </source>
</reference>
<evidence type="ECO:0000256" key="1">
    <source>
        <dbReference type="SAM" id="MobiDB-lite"/>
    </source>
</evidence>
<feature type="region of interest" description="Disordered" evidence="1">
    <location>
        <begin position="1"/>
        <end position="68"/>
    </location>
</feature>
<evidence type="ECO:0000313" key="3">
    <source>
        <dbReference type="EMBL" id="PKI53690.1"/>
    </source>
</evidence>
<dbReference type="EMBL" id="MTKT01003950">
    <property type="protein sequence ID" value="OWM73656.1"/>
    <property type="molecule type" value="Genomic_DNA"/>
</dbReference>